<comment type="subunit">
    <text evidence="2 10">Heterodimer of an alpha and a beta chain.</text>
</comment>
<protein>
    <recommendedName>
        <fullName evidence="4 10">Pyruvate dehydrogenase E1 component subunit alpha</fullName>
        <ecNumber evidence="3 10">1.2.4.1</ecNumber>
    </recommendedName>
</protein>
<dbReference type="CDD" id="cd02000">
    <property type="entry name" value="TPP_E1_PDC_ADC_BCADC"/>
    <property type="match status" value="1"/>
</dbReference>
<dbReference type="PANTHER" id="PTHR43380">
    <property type="entry name" value="2-OXOISOVALERATE DEHYDROGENASE SUBUNIT ALPHA, MITOCHONDRIAL"/>
    <property type="match status" value="1"/>
</dbReference>
<dbReference type="SUPFAM" id="SSF52518">
    <property type="entry name" value="Thiamin diphosphate-binding fold (THDP-binding)"/>
    <property type="match status" value="1"/>
</dbReference>
<dbReference type="EMBL" id="JAFBDT010000002">
    <property type="protein sequence ID" value="MBM7560823.1"/>
    <property type="molecule type" value="Genomic_DNA"/>
</dbReference>
<comment type="catalytic activity">
    <reaction evidence="9 10">
        <text>N(6)-[(R)-lipoyl]-L-lysyl-[protein] + pyruvate + H(+) = N(6)-[(R)-S(8)-acetyldihydrolipoyl]-L-lysyl-[protein] + CO2</text>
        <dbReference type="Rhea" id="RHEA:19189"/>
        <dbReference type="Rhea" id="RHEA-COMP:10474"/>
        <dbReference type="Rhea" id="RHEA-COMP:10478"/>
        <dbReference type="ChEBI" id="CHEBI:15361"/>
        <dbReference type="ChEBI" id="CHEBI:15378"/>
        <dbReference type="ChEBI" id="CHEBI:16526"/>
        <dbReference type="ChEBI" id="CHEBI:83099"/>
        <dbReference type="ChEBI" id="CHEBI:83111"/>
        <dbReference type="EC" id="1.2.4.1"/>
    </reaction>
</comment>
<keyword evidence="13" id="KW-1185">Reference proteome</keyword>
<evidence type="ECO:0000256" key="3">
    <source>
        <dbReference type="ARBA" id="ARBA00012281"/>
    </source>
</evidence>
<dbReference type="Pfam" id="PF00676">
    <property type="entry name" value="E1_dh"/>
    <property type="match status" value="1"/>
</dbReference>
<proteinExistence type="predicted"/>
<sequence>MLFKAFNPLLDEMIQILNKDGELVHPEWLPDLGPEALVDLYETMRFSRIIDEKTLQYQRQGRMLTYAPNLGQEAAQVGSSAALGANDWVAPSFRELGVWLNRGASLEHIFLYWFGNEMGMRMPEDIRVLPVSVPIASQMQHATGLAYASRYKGTNEIAVAYVGDGGTSQGDFHEALNFASVQDLPNVFIIQNNQFAISTRRQLQTKAKTIAQKAIGYGIPGIVVDGNDVLAMYAVTREAVERARNGEGPTLIEAYTYRMGAHTTSDDPTVYRDDSEVESWREKDPIDRFRKFLIREGHWSDEKESEFVSERSDYVKTVFEKVEKSGGVDLKDIFDYVYEKRTPILEAQYQKKKAYFQKEGK</sequence>
<dbReference type="RefSeq" id="WP_204661557.1">
    <property type="nucleotide sequence ID" value="NZ_JAFBDT010000002.1"/>
</dbReference>
<dbReference type="Gene3D" id="3.40.50.970">
    <property type="match status" value="1"/>
</dbReference>
<evidence type="ECO:0000256" key="6">
    <source>
        <dbReference type="ARBA" id="ARBA00023052"/>
    </source>
</evidence>
<evidence type="ECO:0000313" key="12">
    <source>
        <dbReference type="EMBL" id="MBM7560823.1"/>
    </source>
</evidence>
<evidence type="ECO:0000256" key="2">
    <source>
        <dbReference type="ARBA" id="ARBA00011870"/>
    </source>
</evidence>
<keyword evidence="5 10" id="KW-0560">Oxidoreductase</keyword>
<comment type="function">
    <text evidence="8 10">The pyruvate dehydrogenase complex catalyzes the overall conversion of pyruvate to acetyl-CoA and CO(2). It contains multiple copies of three enzymatic components: pyruvate dehydrogenase (E1), dihydrolipoamide acetyltransferase (E2) and lipoamide dehydrogenase (E3).</text>
</comment>
<evidence type="ECO:0000256" key="9">
    <source>
        <dbReference type="ARBA" id="ARBA00051231"/>
    </source>
</evidence>
<dbReference type="PANTHER" id="PTHR43380:SF1">
    <property type="entry name" value="2-OXOISOVALERATE DEHYDROGENASE SUBUNIT ALPHA, MITOCHONDRIAL"/>
    <property type="match status" value="1"/>
</dbReference>
<evidence type="ECO:0000256" key="10">
    <source>
        <dbReference type="RuleBase" id="RU366007"/>
    </source>
</evidence>
<dbReference type="NCBIfam" id="TIGR03181">
    <property type="entry name" value="PDH_E1_alph_x"/>
    <property type="match status" value="1"/>
</dbReference>
<dbReference type="GO" id="GO:0004739">
    <property type="term" value="F:pyruvate dehydrogenase (acetyl-transferring) activity"/>
    <property type="evidence" value="ECO:0007669"/>
    <property type="project" value="UniProtKB-EC"/>
</dbReference>
<evidence type="ECO:0000256" key="5">
    <source>
        <dbReference type="ARBA" id="ARBA00023002"/>
    </source>
</evidence>
<dbReference type="InterPro" id="IPR001017">
    <property type="entry name" value="DH_E1"/>
</dbReference>
<dbReference type="EC" id="1.2.4.1" evidence="3 10"/>
<keyword evidence="6 10" id="KW-0786">Thiamine pyrophosphate</keyword>
<feature type="domain" description="Dehydrogenase E1 component" evidence="11">
    <location>
        <begin position="42"/>
        <end position="325"/>
    </location>
</feature>
<evidence type="ECO:0000259" key="11">
    <source>
        <dbReference type="Pfam" id="PF00676"/>
    </source>
</evidence>
<evidence type="ECO:0000256" key="7">
    <source>
        <dbReference type="ARBA" id="ARBA00023317"/>
    </source>
</evidence>
<dbReference type="InterPro" id="IPR050771">
    <property type="entry name" value="Alpha-ketoacid_DH_E1_comp"/>
</dbReference>
<evidence type="ECO:0000256" key="1">
    <source>
        <dbReference type="ARBA" id="ARBA00001964"/>
    </source>
</evidence>
<evidence type="ECO:0000313" key="13">
    <source>
        <dbReference type="Proteomes" id="UP000767854"/>
    </source>
</evidence>
<accession>A0ABS2MN58</accession>
<evidence type="ECO:0000256" key="8">
    <source>
        <dbReference type="ARBA" id="ARBA00025211"/>
    </source>
</evidence>
<reference evidence="12 13" key="1">
    <citation type="submission" date="2021-01" db="EMBL/GenBank/DDBJ databases">
        <title>Genomic Encyclopedia of Type Strains, Phase IV (KMG-IV): sequencing the most valuable type-strain genomes for metagenomic binning, comparative biology and taxonomic classification.</title>
        <authorList>
            <person name="Goeker M."/>
        </authorList>
    </citation>
    <scope>NUCLEOTIDE SEQUENCE [LARGE SCALE GENOMIC DNA]</scope>
    <source>
        <strain evidence="12 13">DSM 24436</strain>
    </source>
</reference>
<comment type="caution">
    <text evidence="12">The sequence shown here is derived from an EMBL/GenBank/DDBJ whole genome shotgun (WGS) entry which is preliminary data.</text>
</comment>
<comment type="cofactor">
    <cofactor evidence="1 10">
        <name>thiamine diphosphate</name>
        <dbReference type="ChEBI" id="CHEBI:58937"/>
    </cofactor>
</comment>
<name>A0ABS2MN58_9FIRM</name>
<dbReference type="InterPro" id="IPR029061">
    <property type="entry name" value="THDP-binding"/>
</dbReference>
<dbReference type="InterPro" id="IPR017596">
    <property type="entry name" value="PdhA/BkdA"/>
</dbReference>
<gene>
    <name evidence="12" type="ORF">JOC49_000337</name>
</gene>
<dbReference type="Proteomes" id="UP000767854">
    <property type="component" value="Unassembled WGS sequence"/>
</dbReference>
<keyword evidence="7 10" id="KW-0670">Pyruvate</keyword>
<evidence type="ECO:0000256" key="4">
    <source>
        <dbReference type="ARBA" id="ARBA00014159"/>
    </source>
</evidence>
<organism evidence="12 13">
    <name type="scientific">Fusibacter tunisiensis</name>
    <dbReference type="NCBI Taxonomy" id="1008308"/>
    <lineage>
        <taxon>Bacteria</taxon>
        <taxon>Bacillati</taxon>
        <taxon>Bacillota</taxon>
        <taxon>Clostridia</taxon>
        <taxon>Eubacteriales</taxon>
        <taxon>Eubacteriales Family XII. Incertae Sedis</taxon>
        <taxon>Fusibacter</taxon>
    </lineage>
</organism>